<dbReference type="AlphaFoldDB" id="A0ABD0L3Q9"/>
<organism evidence="2 3">
    <name type="scientific">Batillaria attramentaria</name>
    <dbReference type="NCBI Taxonomy" id="370345"/>
    <lineage>
        <taxon>Eukaryota</taxon>
        <taxon>Metazoa</taxon>
        <taxon>Spiralia</taxon>
        <taxon>Lophotrochozoa</taxon>
        <taxon>Mollusca</taxon>
        <taxon>Gastropoda</taxon>
        <taxon>Caenogastropoda</taxon>
        <taxon>Sorbeoconcha</taxon>
        <taxon>Cerithioidea</taxon>
        <taxon>Batillariidae</taxon>
        <taxon>Batillaria</taxon>
    </lineage>
</organism>
<protein>
    <submittedName>
        <fullName evidence="2">Uncharacterized protein</fullName>
    </submittedName>
</protein>
<evidence type="ECO:0000313" key="2">
    <source>
        <dbReference type="EMBL" id="KAK7494044.1"/>
    </source>
</evidence>
<name>A0ABD0L3Q9_9CAEN</name>
<evidence type="ECO:0000256" key="1">
    <source>
        <dbReference type="SAM" id="MobiDB-lite"/>
    </source>
</evidence>
<dbReference type="Proteomes" id="UP001519460">
    <property type="component" value="Unassembled WGS sequence"/>
</dbReference>
<keyword evidence="3" id="KW-1185">Reference proteome</keyword>
<accession>A0ABD0L3Q9</accession>
<evidence type="ECO:0000313" key="3">
    <source>
        <dbReference type="Proteomes" id="UP001519460"/>
    </source>
</evidence>
<reference evidence="2 3" key="1">
    <citation type="journal article" date="2023" name="Sci. Data">
        <title>Genome assembly of the Korean intertidal mud-creeper Batillaria attramentaria.</title>
        <authorList>
            <person name="Patra A.K."/>
            <person name="Ho P.T."/>
            <person name="Jun S."/>
            <person name="Lee S.J."/>
            <person name="Kim Y."/>
            <person name="Won Y.J."/>
        </authorList>
    </citation>
    <scope>NUCLEOTIDE SEQUENCE [LARGE SCALE GENOMIC DNA]</scope>
    <source>
        <strain evidence="2">Wonlab-2016</strain>
    </source>
</reference>
<feature type="compositionally biased region" description="Basic and acidic residues" evidence="1">
    <location>
        <begin position="17"/>
        <end position="50"/>
    </location>
</feature>
<dbReference type="EMBL" id="JACVVK020000087">
    <property type="protein sequence ID" value="KAK7494044.1"/>
    <property type="molecule type" value="Genomic_DNA"/>
</dbReference>
<sequence>MLFARERNQPFCRRSRKENQVESPKDDNSKSEKKKLVSAERSESELKAEGPRFTPFAKMDLVGLLPLPKWIVGGGRKTGAGFSDAW</sequence>
<comment type="caution">
    <text evidence="2">The sequence shown here is derived from an EMBL/GenBank/DDBJ whole genome shotgun (WGS) entry which is preliminary data.</text>
</comment>
<gene>
    <name evidence="2" type="ORF">BaRGS_00014702</name>
</gene>
<feature type="region of interest" description="Disordered" evidence="1">
    <location>
        <begin position="1"/>
        <end position="50"/>
    </location>
</feature>
<proteinExistence type="predicted"/>